<dbReference type="InterPro" id="IPR025667">
    <property type="entry name" value="SprB_repeat"/>
</dbReference>
<dbReference type="Gene3D" id="2.60.40.1080">
    <property type="match status" value="2"/>
</dbReference>
<dbReference type="InterPro" id="IPR003343">
    <property type="entry name" value="Big_2"/>
</dbReference>
<evidence type="ECO:0000259" key="1">
    <source>
        <dbReference type="SMART" id="SM00635"/>
    </source>
</evidence>
<proteinExistence type="predicted"/>
<comment type="caution">
    <text evidence="2">The sequence shown here is derived from an EMBL/GenBank/DDBJ whole genome shotgun (WGS) entry which is preliminary data.</text>
</comment>
<sequence length="545" mass="56606">MTLIQHQTMVIKEIIVKKNNQLTITKMSRFSKSICLLFLIGLFAFKASAQTSVSISNIETSGNTNVSEVGTVLNFQAEIFNNGDTDLNPTTYSSVMFPHAGSLPLTGPIESGVTNGILEVGERWVITSSYTVTAADISSPPAIFQNQFRIQFSETGTTTYSNYRTINISEDDFDEVTITVKSTVTPPVSNGDIVACDAGQTLDANDALVSTTNVVWYDALVGGNTVTPTLTGVGDVTYYAEQVDPSSSCSSETRTPVRLTINAAPIAPAISGTNNVCLGGTINDLSTSASGTITWSSSDTNVATINPTTGVVNALAAGVTNIRYTVDDGTCSTISEPFELTVYALPSTPNITGPTEVCIGSNITLATTASGSVTWNSSDNSIATINSSGVVTPVSAGSVDFTYTVTNGNSCSATSGVHTVTVNTLENASFSYDSSYYYVDDTDPTPTVSGVSGGTFTSSPAGLSINSNTGVVDVSTSTPGTYTITYTTSGTCSNISTQNITILTLPSVSGSLTQLLCNGDNNGAIDITVVGGVGPYNYSWTTSDG</sequence>
<keyword evidence="3" id="KW-1185">Reference proteome</keyword>
<dbReference type="Pfam" id="PF19081">
    <property type="entry name" value="Ig_7"/>
    <property type="match status" value="1"/>
</dbReference>
<dbReference type="InterPro" id="IPR044023">
    <property type="entry name" value="Ig_7"/>
</dbReference>
<reference evidence="2 3" key="1">
    <citation type="submission" date="2018-11" db="EMBL/GenBank/DDBJ databases">
        <title>Aureibaculum marinum gen. nov., sp. nov., a member of the family Flavobacteriaceae isolated from the Bohai Sea.</title>
        <authorList>
            <person name="Ji X."/>
        </authorList>
    </citation>
    <scope>NUCLEOTIDE SEQUENCE [LARGE SCALE GENOMIC DNA]</scope>
    <source>
        <strain evidence="2 3">BH-SD17</strain>
    </source>
</reference>
<feature type="domain" description="BIG2" evidence="1">
    <location>
        <begin position="346"/>
        <end position="415"/>
    </location>
</feature>
<evidence type="ECO:0000313" key="3">
    <source>
        <dbReference type="Proteomes" id="UP000270856"/>
    </source>
</evidence>
<dbReference type="EMBL" id="RPFJ01000119">
    <property type="protein sequence ID" value="RPD89703.1"/>
    <property type="molecule type" value="Genomic_DNA"/>
</dbReference>
<feature type="domain" description="BIG2" evidence="1">
    <location>
        <begin position="255"/>
        <end position="336"/>
    </location>
</feature>
<dbReference type="SMART" id="SM00635">
    <property type="entry name" value="BID_2"/>
    <property type="match status" value="2"/>
</dbReference>
<accession>A0A3N4NR17</accession>
<evidence type="ECO:0000313" key="2">
    <source>
        <dbReference type="EMBL" id="RPD89703.1"/>
    </source>
</evidence>
<dbReference type="Proteomes" id="UP000270856">
    <property type="component" value="Unassembled WGS sequence"/>
</dbReference>
<name>A0A3N4NR17_9FLAO</name>
<gene>
    <name evidence="2" type="ORF">EGM88_15810</name>
</gene>
<dbReference type="Pfam" id="PF13573">
    <property type="entry name" value="SprB"/>
    <property type="match status" value="1"/>
</dbReference>
<dbReference type="Pfam" id="PF02368">
    <property type="entry name" value="Big_2"/>
    <property type="match status" value="2"/>
</dbReference>
<protein>
    <recommendedName>
        <fullName evidence="1">BIG2 domain-containing protein</fullName>
    </recommendedName>
</protein>
<dbReference type="SUPFAM" id="SSF49373">
    <property type="entry name" value="Invasin/intimin cell-adhesion fragments"/>
    <property type="match status" value="2"/>
</dbReference>
<dbReference type="InterPro" id="IPR008964">
    <property type="entry name" value="Invasin/intimin_cell_adhesion"/>
</dbReference>
<dbReference type="Pfam" id="PF24346">
    <property type="entry name" value="DUF7507"/>
    <property type="match status" value="1"/>
</dbReference>
<dbReference type="OrthoDB" id="1391397at2"/>
<organism evidence="2 3">
    <name type="scientific">Aureibaculum marinum</name>
    <dbReference type="NCBI Taxonomy" id="2487930"/>
    <lineage>
        <taxon>Bacteria</taxon>
        <taxon>Pseudomonadati</taxon>
        <taxon>Bacteroidota</taxon>
        <taxon>Flavobacteriia</taxon>
        <taxon>Flavobacteriales</taxon>
        <taxon>Flavobacteriaceae</taxon>
        <taxon>Aureibaculum</taxon>
    </lineage>
</organism>
<feature type="non-terminal residue" evidence="2">
    <location>
        <position position="545"/>
    </location>
</feature>
<dbReference type="InterPro" id="IPR055354">
    <property type="entry name" value="DUF7507"/>
</dbReference>
<dbReference type="AlphaFoldDB" id="A0A3N4NR17"/>